<gene>
    <name evidence="3" type="ORF">DI626_06470</name>
</gene>
<comment type="caution">
    <text evidence="3">The sequence shown here is derived from an EMBL/GenBank/DDBJ whole genome shotgun (WGS) entry which is preliminary data.</text>
</comment>
<protein>
    <submittedName>
        <fullName evidence="3">Glycosyltransferase family 9 protein</fullName>
    </submittedName>
</protein>
<evidence type="ECO:0000313" key="4">
    <source>
        <dbReference type="Proteomes" id="UP000249557"/>
    </source>
</evidence>
<dbReference type="Proteomes" id="UP000249557">
    <property type="component" value="Unassembled WGS sequence"/>
</dbReference>
<dbReference type="PANTHER" id="PTHR30160">
    <property type="entry name" value="TETRAACYLDISACCHARIDE 4'-KINASE-RELATED"/>
    <property type="match status" value="1"/>
</dbReference>
<proteinExistence type="predicted"/>
<dbReference type="EMBL" id="QFNK01000115">
    <property type="protein sequence ID" value="PZO86482.1"/>
    <property type="molecule type" value="Genomic_DNA"/>
</dbReference>
<keyword evidence="2 3" id="KW-0808">Transferase</keyword>
<sequence length="332" mass="36702">MKILFITSTRLGDAVLSTGLLDYMLQTWPEGKVTVVCGPLPQSIFEGFPNVARIIPLKKKPYHGHWIELWKMVAGTKWDMVMDLRDSAVSRLIWAKKRYVFGKRKGEALHKVEQAAYLMQLDAVPAPRLYFTPGQEAFADALLPPYDGMTLAVGPSANWIGKTWPAENFIEVVRWMTSKDGPMPNARVAVFAAKGEEAQAMPVLESVPPPRRVDGIAKGTPGEVAAALARCDFYIGNDSGLMHMAAAARVPTLGLFGPSWPHLYAPWGDHAGYVCTPQTFDELIDFEGYSPKTLDRTLMDGLKVSSVIDIIKSFDPLYERISIHLAPKNQAS</sequence>
<keyword evidence="1" id="KW-0328">Glycosyltransferase</keyword>
<dbReference type="CDD" id="cd03789">
    <property type="entry name" value="GT9_LPS_heptosyltransferase"/>
    <property type="match status" value="1"/>
</dbReference>
<accession>A0A2W4ZZT4</accession>
<evidence type="ECO:0000256" key="1">
    <source>
        <dbReference type="ARBA" id="ARBA00022676"/>
    </source>
</evidence>
<organism evidence="3 4">
    <name type="scientific">Micavibrio aeruginosavorus</name>
    <dbReference type="NCBI Taxonomy" id="349221"/>
    <lineage>
        <taxon>Bacteria</taxon>
        <taxon>Pseudomonadati</taxon>
        <taxon>Bdellovibrionota</taxon>
        <taxon>Bdellovibrionia</taxon>
        <taxon>Bdellovibrionales</taxon>
        <taxon>Pseudobdellovibrionaceae</taxon>
        <taxon>Micavibrio</taxon>
    </lineage>
</organism>
<name>A0A2W4ZZT4_9BACT</name>
<evidence type="ECO:0000313" key="3">
    <source>
        <dbReference type="EMBL" id="PZO86482.1"/>
    </source>
</evidence>
<dbReference type="SUPFAM" id="SSF53756">
    <property type="entry name" value="UDP-Glycosyltransferase/glycogen phosphorylase"/>
    <property type="match status" value="1"/>
</dbReference>
<dbReference type="Gene3D" id="3.40.50.2000">
    <property type="entry name" value="Glycogen Phosphorylase B"/>
    <property type="match status" value="2"/>
</dbReference>
<dbReference type="InterPro" id="IPR002201">
    <property type="entry name" value="Glyco_trans_9"/>
</dbReference>
<dbReference type="Pfam" id="PF01075">
    <property type="entry name" value="Glyco_transf_9"/>
    <property type="match status" value="1"/>
</dbReference>
<dbReference type="AlphaFoldDB" id="A0A2W4ZZT4"/>
<dbReference type="GO" id="GO:0008713">
    <property type="term" value="F:ADP-heptose-lipopolysaccharide heptosyltransferase activity"/>
    <property type="evidence" value="ECO:0007669"/>
    <property type="project" value="TreeGrafter"/>
</dbReference>
<evidence type="ECO:0000256" key="2">
    <source>
        <dbReference type="ARBA" id="ARBA00022679"/>
    </source>
</evidence>
<dbReference type="InterPro" id="IPR051199">
    <property type="entry name" value="LPS_LOS_Heptosyltrfase"/>
</dbReference>
<reference evidence="3 4" key="1">
    <citation type="submission" date="2017-08" db="EMBL/GenBank/DDBJ databases">
        <title>Infants hospitalized years apart are colonized by the same room-sourced microbial strains.</title>
        <authorList>
            <person name="Brooks B."/>
            <person name="Olm M.R."/>
            <person name="Firek B.A."/>
            <person name="Baker R."/>
            <person name="Thomas B.C."/>
            <person name="Morowitz M.J."/>
            <person name="Banfield J.F."/>
        </authorList>
    </citation>
    <scope>NUCLEOTIDE SEQUENCE [LARGE SCALE GENOMIC DNA]</scope>
    <source>
        <strain evidence="3">S2_018_000_R2_104</strain>
    </source>
</reference>
<dbReference type="GO" id="GO:0009244">
    <property type="term" value="P:lipopolysaccharide core region biosynthetic process"/>
    <property type="evidence" value="ECO:0007669"/>
    <property type="project" value="TreeGrafter"/>
</dbReference>
<dbReference type="GO" id="GO:0005829">
    <property type="term" value="C:cytosol"/>
    <property type="evidence" value="ECO:0007669"/>
    <property type="project" value="TreeGrafter"/>
</dbReference>